<dbReference type="Proteomes" id="UP001165580">
    <property type="component" value="Unassembled WGS sequence"/>
</dbReference>
<gene>
    <name evidence="1" type="ORF">NVV95_16550</name>
</gene>
<name>A0ABT2GIV2_9MICO</name>
<sequence>MLVWLTDWQLVEDRILIRVGDIVDWVVYESSAALYGYVATLRPV</sequence>
<dbReference type="RefSeq" id="WP_259487653.1">
    <property type="nucleotide sequence ID" value="NZ_JANTEZ010000008.1"/>
</dbReference>
<proteinExistence type="predicted"/>
<organism evidence="1 2">
    <name type="scientific">Herbiconiux gentiana</name>
    <dbReference type="NCBI Taxonomy" id="2970912"/>
    <lineage>
        <taxon>Bacteria</taxon>
        <taxon>Bacillati</taxon>
        <taxon>Actinomycetota</taxon>
        <taxon>Actinomycetes</taxon>
        <taxon>Micrococcales</taxon>
        <taxon>Microbacteriaceae</taxon>
        <taxon>Herbiconiux</taxon>
    </lineage>
</organism>
<reference evidence="1" key="1">
    <citation type="submission" date="2022-08" db="EMBL/GenBank/DDBJ databases">
        <authorList>
            <person name="Deng Y."/>
            <person name="Han X.-F."/>
            <person name="Zhang Y.-Q."/>
        </authorList>
    </citation>
    <scope>NUCLEOTIDE SEQUENCE</scope>
    <source>
        <strain evidence="1">CPCC 205716</strain>
    </source>
</reference>
<dbReference type="EMBL" id="JANTEZ010000008">
    <property type="protein sequence ID" value="MCS5716158.1"/>
    <property type="molecule type" value="Genomic_DNA"/>
</dbReference>
<evidence type="ECO:0000313" key="1">
    <source>
        <dbReference type="EMBL" id="MCS5716158.1"/>
    </source>
</evidence>
<accession>A0ABT2GIV2</accession>
<protein>
    <submittedName>
        <fullName evidence="1">Uncharacterized protein</fullName>
    </submittedName>
</protein>
<keyword evidence="2" id="KW-1185">Reference proteome</keyword>
<comment type="caution">
    <text evidence="1">The sequence shown here is derived from an EMBL/GenBank/DDBJ whole genome shotgun (WGS) entry which is preliminary data.</text>
</comment>
<evidence type="ECO:0000313" key="2">
    <source>
        <dbReference type="Proteomes" id="UP001165580"/>
    </source>
</evidence>